<feature type="domain" description="TonB-dependent receptor plug" evidence="15">
    <location>
        <begin position="72"/>
        <end position="185"/>
    </location>
</feature>
<dbReference type="RefSeq" id="WP_011520201.1">
    <property type="nucleotide sequence ID" value="NC_007974.2"/>
</dbReference>
<evidence type="ECO:0000313" key="16">
    <source>
        <dbReference type="EMBL" id="ABF12665.1"/>
    </source>
</evidence>
<dbReference type="GO" id="GO:0009279">
    <property type="term" value="C:cell outer membrane"/>
    <property type="evidence" value="ECO:0007669"/>
    <property type="project" value="UniProtKB-SubCell"/>
</dbReference>
<gene>
    <name evidence="16" type="primary">fecA1</name>
    <name evidence="16" type="ordered locus">Rmet_5806</name>
</gene>
<dbReference type="InterPro" id="IPR012910">
    <property type="entry name" value="Plug_dom"/>
</dbReference>
<dbReference type="eggNOG" id="COG4772">
    <property type="taxonomic scope" value="Bacteria"/>
</dbReference>
<evidence type="ECO:0000256" key="12">
    <source>
        <dbReference type="SAM" id="MobiDB-lite"/>
    </source>
</evidence>
<protein>
    <submittedName>
        <fullName evidence="16">Ferric citrate outer membrane transporter KpLE2 phage-like element</fullName>
    </submittedName>
</protein>
<evidence type="ECO:0000256" key="9">
    <source>
        <dbReference type="ARBA" id="ARBA00023237"/>
    </source>
</evidence>
<keyword evidence="3 10" id="KW-0813">Transport</keyword>
<evidence type="ECO:0000256" key="11">
    <source>
        <dbReference type="RuleBase" id="RU003357"/>
    </source>
</evidence>
<comment type="similarity">
    <text evidence="2 10 11">Belongs to the TonB-dependent receptor family.</text>
</comment>
<keyword evidence="7 10" id="KW-0472">Membrane</keyword>
<dbReference type="PANTHER" id="PTHR30442:SF0">
    <property type="entry name" value="FE(3+) DICITRATE TRANSPORT PROTEIN FECA"/>
    <property type="match status" value="1"/>
</dbReference>
<keyword evidence="5 10" id="KW-0812">Transmembrane</keyword>
<evidence type="ECO:0000256" key="6">
    <source>
        <dbReference type="ARBA" id="ARBA00023077"/>
    </source>
</evidence>
<dbReference type="GO" id="GO:0038023">
    <property type="term" value="F:signaling receptor activity"/>
    <property type="evidence" value="ECO:0007669"/>
    <property type="project" value="InterPro"/>
</dbReference>
<dbReference type="InterPro" id="IPR036942">
    <property type="entry name" value="Beta-barrel_TonB_sf"/>
</dbReference>
<evidence type="ECO:0000256" key="5">
    <source>
        <dbReference type="ARBA" id="ARBA00022692"/>
    </source>
</evidence>
<dbReference type="HOGENOM" id="CLU_008287_17_1_4"/>
<dbReference type="AlphaFoldDB" id="Q1LB11"/>
<evidence type="ECO:0000256" key="1">
    <source>
        <dbReference type="ARBA" id="ARBA00004571"/>
    </source>
</evidence>
<geneLocation type="plasmid" evidence="16 17">
    <name>megaplasmid</name>
</geneLocation>
<dbReference type="InterPro" id="IPR037066">
    <property type="entry name" value="Plug_dom_sf"/>
</dbReference>
<sequence length="731" mass="79781">MSHRAHVNASRISIVLPAFRLAFCATSVALLTLPLSSQSQTPPAASAGNEATLKTVTVVGNWLEAPNEEKVLEHPGARTIIAREAIAETGANNVRDVLRQVPGVQVRDNNGTGGSDISLNVGVRGLTSRLSPRSTILMDGVPVAVAPYGQPQLSMAPLSLGNLEAVDVVRGAGSVRYGPQNVGGIISFVTRAIPKTFAADASVSTDIYSYGSSIKANPTAFIGGTNDNGLGGALLYSGVHGSGYRENNDNVDIDDLMLKGAYRISKTDELSAAFHYYDAHAGMPGGLTPQQFADDPFQSTRPYDSFSGRRSDYSFKYAHNDNNRNFEVLMYYTSSFRGSALEQPRRNTTPQRLRLTTSPRNYHVFAIEPRYSQLFRTGSISNEISVGYRYLREGSEEKATRTAFYAPGSVYAPDLPAPVYQWRTGGTTANAFYVDDTINVGNWTITPGLRYEFIRTNLTDHFTGVRRDVSADEPLPSLSMLYHLSDKWTAFANAGVSFGPLQYFQIASTTNGLKPEKAKTYEIGTHFDGVNGWGGELTLFNIDFDDELQLQGGRGGALDAWTNLGATTHRGVESGLRFDFGSLTNTLAGLTAYATYTFTDATYQQGAFAGRDLPFYSRHVATLGMRYVRNRWAFNVDGFAQSKQRSPGNPAQSTVYQTQESSDGALGDIPGYALMNVRVGYDFGKTAQNLKLVLGIKNVFDRRYYTRSNDNNLGMYVGMPRTVYLQASLAY</sequence>
<dbReference type="Proteomes" id="UP000002429">
    <property type="component" value="Plasmid megaplasmid"/>
</dbReference>
<dbReference type="SUPFAM" id="SSF56935">
    <property type="entry name" value="Porins"/>
    <property type="match status" value="1"/>
</dbReference>
<keyword evidence="6 11" id="KW-0798">TonB box</keyword>
<dbReference type="CDD" id="cd01347">
    <property type="entry name" value="ligand_gated_channel"/>
    <property type="match status" value="1"/>
</dbReference>
<feature type="domain" description="TonB-dependent receptor-like beta-barrel" evidence="14">
    <location>
        <begin position="268"/>
        <end position="699"/>
    </location>
</feature>
<keyword evidence="16" id="KW-0614">Plasmid</keyword>
<keyword evidence="13" id="KW-1133">Transmembrane helix</keyword>
<dbReference type="NCBIfam" id="TIGR01783">
    <property type="entry name" value="TonB-siderophor"/>
    <property type="match status" value="1"/>
</dbReference>
<keyword evidence="8" id="KW-0675">Receptor</keyword>
<feature type="transmembrane region" description="Helical" evidence="13">
    <location>
        <begin position="12"/>
        <end position="33"/>
    </location>
</feature>
<evidence type="ECO:0000259" key="15">
    <source>
        <dbReference type="Pfam" id="PF07715"/>
    </source>
</evidence>
<evidence type="ECO:0000256" key="10">
    <source>
        <dbReference type="PROSITE-ProRule" id="PRU01360"/>
    </source>
</evidence>
<dbReference type="GO" id="GO:0015343">
    <property type="term" value="F:siderophore-iron transmembrane transporter activity"/>
    <property type="evidence" value="ECO:0007669"/>
    <property type="project" value="InterPro"/>
</dbReference>
<dbReference type="Gene3D" id="2.170.130.10">
    <property type="entry name" value="TonB-dependent receptor, plug domain"/>
    <property type="match status" value="1"/>
</dbReference>
<keyword evidence="17" id="KW-1185">Reference proteome</keyword>
<evidence type="ECO:0000256" key="8">
    <source>
        <dbReference type="ARBA" id="ARBA00023170"/>
    </source>
</evidence>
<dbReference type="KEGG" id="rme:Rmet_5806"/>
<evidence type="ECO:0000256" key="2">
    <source>
        <dbReference type="ARBA" id="ARBA00009810"/>
    </source>
</evidence>
<reference evidence="17" key="1">
    <citation type="journal article" date="2010" name="PLoS ONE">
        <title>The complete genome sequence of Cupriavidus metallidurans strain CH34, a master survivalist in harsh and anthropogenic environments.</title>
        <authorList>
            <person name="Janssen P.J."/>
            <person name="Van Houdt R."/>
            <person name="Moors H."/>
            <person name="Monsieurs P."/>
            <person name="Morin N."/>
            <person name="Michaux A."/>
            <person name="Benotmane M.A."/>
            <person name="Leys N."/>
            <person name="Vallaeys T."/>
            <person name="Lapidus A."/>
            <person name="Monchy S."/>
            <person name="Medigue C."/>
            <person name="Taghavi S."/>
            <person name="McCorkle S."/>
            <person name="Dunn J."/>
            <person name="van der Lelie D."/>
            <person name="Mergeay M."/>
        </authorList>
    </citation>
    <scope>NUCLEOTIDE SEQUENCE [LARGE SCALE GENOMIC DNA]</scope>
    <source>
        <strain evidence="17">ATCC 43123 / DSM 2839 / NBRC 102507 / CH34</strain>
    </source>
</reference>
<dbReference type="GO" id="GO:0015891">
    <property type="term" value="P:siderophore transport"/>
    <property type="evidence" value="ECO:0007669"/>
    <property type="project" value="InterPro"/>
</dbReference>
<evidence type="ECO:0000256" key="13">
    <source>
        <dbReference type="SAM" id="Phobius"/>
    </source>
</evidence>
<dbReference type="InterPro" id="IPR000531">
    <property type="entry name" value="Beta-barrel_TonB"/>
</dbReference>
<dbReference type="PANTHER" id="PTHR30442">
    <property type="entry name" value="IRON III DICITRATE TRANSPORT PROTEIN FECA"/>
    <property type="match status" value="1"/>
</dbReference>
<dbReference type="EMBL" id="CP000353">
    <property type="protein sequence ID" value="ABF12665.1"/>
    <property type="molecule type" value="Genomic_DNA"/>
</dbReference>
<comment type="subcellular location">
    <subcellularLocation>
        <location evidence="1 10">Cell outer membrane</location>
        <topology evidence="1 10">Multi-pass membrane protein</topology>
    </subcellularLocation>
</comment>
<evidence type="ECO:0000256" key="3">
    <source>
        <dbReference type="ARBA" id="ARBA00022448"/>
    </source>
</evidence>
<accession>Q1LB11</accession>
<evidence type="ECO:0000256" key="7">
    <source>
        <dbReference type="ARBA" id="ARBA00023136"/>
    </source>
</evidence>
<dbReference type="Pfam" id="PF00593">
    <property type="entry name" value="TonB_dep_Rec_b-barrel"/>
    <property type="match status" value="1"/>
</dbReference>
<dbReference type="PROSITE" id="PS52016">
    <property type="entry name" value="TONB_DEPENDENT_REC_3"/>
    <property type="match status" value="1"/>
</dbReference>
<dbReference type="Gene3D" id="2.40.170.20">
    <property type="entry name" value="TonB-dependent receptor, beta-barrel domain"/>
    <property type="match status" value="1"/>
</dbReference>
<dbReference type="Pfam" id="PF07715">
    <property type="entry name" value="Plug"/>
    <property type="match status" value="1"/>
</dbReference>
<evidence type="ECO:0000259" key="14">
    <source>
        <dbReference type="Pfam" id="PF00593"/>
    </source>
</evidence>
<feature type="region of interest" description="Disordered" evidence="12">
    <location>
        <begin position="643"/>
        <end position="662"/>
    </location>
</feature>
<proteinExistence type="inferred from homology"/>
<dbReference type="InterPro" id="IPR039426">
    <property type="entry name" value="TonB-dep_rcpt-like"/>
</dbReference>
<keyword evidence="9 10" id="KW-0998">Cell outer membrane</keyword>
<dbReference type="InterPro" id="IPR010105">
    <property type="entry name" value="TonB_sidphr_rcpt"/>
</dbReference>
<keyword evidence="4 10" id="KW-1134">Transmembrane beta strand</keyword>
<organism evidence="16 17">
    <name type="scientific">Cupriavidus metallidurans (strain ATCC 43123 / DSM 2839 / NBRC 102507 / CH34)</name>
    <name type="common">Ralstonia metallidurans</name>
    <dbReference type="NCBI Taxonomy" id="266264"/>
    <lineage>
        <taxon>Bacteria</taxon>
        <taxon>Pseudomonadati</taxon>
        <taxon>Pseudomonadota</taxon>
        <taxon>Betaproteobacteria</taxon>
        <taxon>Burkholderiales</taxon>
        <taxon>Burkholderiaceae</taxon>
        <taxon>Cupriavidus</taxon>
    </lineage>
</organism>
<evidence type="ECO:0000313" key="17">
    <source>
        <dbReference type="Proteomes" id="UP000002429"/>
    </source>
</evidence>
<evidence type="ECO:0000256" key="4">
    <source>
        <dbReference type="ARBA" id="ARBA00022452"/>
    </source>
</evidence>
<name>Q1LB11_CUPMC</name>